<evidence type="ECO:0000259" key="3">
    <source>
        <dbReference type="Pfam" id="PF22936"/>
    </source>
</evidence>
<gene>
    <name evidence="4" type="ORF">CTI12_AA061570</name>
</gene>
<feature type="domain" description="Retrotransposon Copia-like N-terminal" evidence="2">
    <location>
        <begin position="40"/>
        <end position="86"/>
    </location>
</feature>
<protein>
    <recommendedName>
        <fullName evidence="6">Retrotransposon Copia-like N-terminal domain-containing protein</fullName>
    </recommendedName>
</protein>
<feature type="domain" description="Retrovirus-related Pol polyprotein from transposon TNT 1-94-like beta-barrel" evidence="3">
    <location>
        <begin position="422"/>
        <end position="470"/>
    </location>
</feature>
<proteinExistence type="predicted"/>
<name>A0A2U1Q8N2_ARTAN</name>
<comment type="caution">
    <text evidence="4">The sequence shown here is derived from an EMBL/GenBank/DDBJ whole genome shotgun (WGS) entry which is preliminary data.</text>
</comment>
<feature type="compositionally biased region" description="Basic and acidic residues" evidence="1">
    <location>
        <begin position="273"/>
        <end position="282"/>
    </location>
</feature>
<dbReference type="AlphaFoldDB" id="A0A2U1Q8N2"/>
<dbReference type="STRING" id="35608.A0A2U1Q8N2"/>
<dbReference type="Pfam" id="PF22936">
    <property type="entry name" value="Pol_BBD"/>
    <property type="match status" value="1"/>
</dbReference>
<evidence type="ECO:0000313" key="5">
    <source>
        <dbReference type="Proteomes" id="UP000245207"/>
    </source>
</evidence>
<dbReference type="PANTHER" id="PTHR37610">
    <property type="entry name" value="CCHC-TYPE DOMAIN-CONTAINING PROTEIN"/>
    <property type="match status" value="1"/>
</dbReference>
<feature type="region of interest" description="Disordered" evidence="1">
    <location>
        <begin position="261"/>
        <end position="282"/>
    </location>
</feature>
<dbReference type="EMBL" id="PKPP01000319">
    <property type="protein sequence ID" value="PWA94370.1"/>
    <property type="molecule type" value="Genomic_DNA"/>
</dbReference>
<reference evidence="4 5" key="1">
    <citation type="journal article" date="2018" name="Mol. Plant">
        <title>The genome of Artemisia annua provides insight into the evolution of Asteraceae family and artemisinin biosynthesis.</title>
        <authorList>
            <person name="Shen Q."/>
            <person name="Zhang L."/>
            <person name="Liao Z."/>
            <person name="Wang S."/>
            <person name="Yan T."/>
            <person name="Shi P."/>
            <person name="Liu M."/>
            <person name="Fu X."/>
            <person name="Pan Q."/>
            <person name="Wang Y."/>
            <person name="Lv Z."/>
            <person name="Lu X."/>
            <person name="Zhang F."/>
            <person name="Jiang W."/>
            <person name="Ma Y."/>
            <person name="Chen M."/>
            <person name="Hao X."/>
            <person name="Li L."/>
            <person name="Tang Y."/>
            <person name="Lv G."/>
            <person name="Zhou Y."/>
            <person name="Sun X."/>
            <person name="Brodelius P.E."/>
            <person name="Rose J.K.C."/>
            <person name="Tang K."/>
        </authorList>
    </citation>
    <scope>NUCLEOTIDE SEQUENCE [LARGE SCALE GENOMIC DNA]</scope>
    <source>
        <strain evidence="5">cv. Huhao1</strain>
        <tissue evidence="4">Leaf</tissue>
    </source>
</reference>
<dbReference type="Pfam" id="PF14244">
    <property type="entry name" value="Retrotran_gag_3"/>
    <property type="match status" value="1"/>
</dbReference>
<dbReference type="PANTHER" id="PTHR37610:SF40">
    <property type="entry name" value="OS01G0909600 PROTEIN"/>
    <property type="match status" value="1"/>
</dbReference>
<evidence type="ECO:0000256" key="1">
    <source>
        <dbReference type="SAM" id="MobiDB-lite"/>
    </source>
</evidence>
<feature type="compositionally biased region" description="Polar residues" evidence="1">
    <location>
        <begin position="1"/>
        <end position="12"/>
    </location>
</feature>
<evidence type="ECO:0000313" key="4">
    <source>
        <dbReference type="EMBL" id="PWA94370.1"/>
    </source>
</evidence>
<dbReference type="InterPro" id="IPR054722">
    <property type="entry name" value="PolX-like_BBD"/>
</dbReference>
<dbReference type="Proteomes" id="UP000245207">
    <property type="component" value="Unassembled WGS sequence"/>
</dbReference>
<evidence type="ECO:0000259" key="2">
    <source>
        <dbReference type="Pfam" id="PF14244"/>
    </source>
</evidence>
<feature type="region of interest" description="Disordered" evidence="1">
    <location>
        <begin position="1"/>
        <end position="29"/>
    </location>
</feature>
<dbReference type="OrthoDB" id="5544992at2759"/>
<evidence type="ECO:0008006" key="6">
    <source>
        <dbReference type="Google" id="ProtNLM"/>
    </source>
</evidence>
<accession>A0A2U1Q8N2</accession>
<organism evidence="4 5">
    <name type="scientific">Artemisia annua</name>
    <name type="common">Sweet wormwood</name>
    <dbReference type="NCBI Taxonomy" id="35608"/>
    <lineage>
        <taxon>Eukaryota</taxon>
        <taxon>Viridiplantae</taxon>
        <taxon>Streptophyta</taxon>
        <taxon>Embryophyta</taxon>
        <taxon>Tracheophyta</taxon>
        <taxon>Spermatophyta</taxon>
        <taxon>Magnoliopsida</taxon>
        <taxon>eudicotyledons</taxon>
        <taxon>Gunneridae</taxon>
        <taxon>Pentapetalae</taxon>
        <taxon>asterids</taxon>
        <taxon>campanulids</taxon>
        <taxon>Asterales</taxon>
        <taxon>Asteraceae</taxon>
        <taxon>Asteroideae</taxon>
        <taxon>Anthemideae</taxon>
        <taxon>Artemisiinae</taxon>
        <taxon>Artemisia</taxon>
    </lineage>
</organism>
<dbReference type="InterPro" id="IPR029472">
    <property type="entry name" value="Copia-like_N"/>
</dbReference>
<sequence length="472" mass="53252">MVIGNNDSTGGSNDLHGVNGGNPNHQLPEMNANDPLYLASSDHPGMMLTNTPFNGSNFMGWSRTIKMALGAKLKLGFIDGSLPKPPVTDNNCHRWIRCDYMVTCWILNSMIAELSDSFLYSQSASDLWKDLEERYGQRNGPLIYQVERDLSKVIQGNLSVAAYFTKLKKFWDELQSLNGIPVCSCGKMRECTCGITEKFLEIDSRSKLMQFLMRLNDDFESVRNQSLSMDPLPNINKAYYIVQQMEKQKQVTHQVADPTAFFANTGSKGSQGPRRESRENRGDKKFCTHCKQDGHLFEQCFERLGYPDWYKGKKNKKGGRMAAHVNTDFDSYMQHDTPFDFVNENDVNGSKGDLDQRMVVAVCQEMMKLFKGKGVDQSNIASTSQSHAGTYFYGCKPCLQVSFHVSMNALTRYLKVDITVDWIVDTGASNHMSPHLHLFKSIRLLKCPIKIKLPDGTSKLVTKVGSIQINDF</sequence>
<keyword evidence="5" id="KW-1185">Reference proteome</keyword>